<gene>
    <name evidence="2" type="ORF">D5S19_17200</name>
</gene>
<organism evidence="2 3">
    <name type="scientific">Amycolatopsis panacis</name>
    <dbReference type="NCBI Taxonomy" id="2340917"/>
    <lineage>
        <taxon>Bacteria</taxon>
        <taxon>Bacillati</taxon>
        <taxon>Actinomycetota</taxon>
        <taxon>Actinomycetes</taxon>
        <taxon>Pseudonocardiales</taxon>
        <taxon>Pseudonocardiaceae</taxon>
        <taxon>Amycolatopsis</taxon>
    </lineage>
</organism>
<sequence length="201" mass="21584">MGKHTKRMPGCLPRVAVGAAPLALLVVGTATVWAEPSRTGIPLDLPQSSFDQAPRMYDQSVTHEMYLGEQLYQDPSATHRPRLGTRPFSGDGPHPARTAARTTDTGRFTGDLRDVLAAAEPVTGRFTGTLDLPTDRQFVSGDLGLLAAAELPRSFRGQFTLDELASTWVDTAPDPVPTQSQPGHRLLDDDWGVSRATVGPA</sequence>
<proteinExistence type="predicted"/>
<reference evidence="2 3" key="1">
    <citation type="submission" date="2018-09" db="EMBL/GenBank/DDBJ databases">
        <title>YIM PH 21725 draft genome.</title>
        <authorList>
            <person name="Miao C."/>
        </authorList>
    </citation>
    <scope>NUCLEOTIDE SEQUENCE [LARGE SCALE GENOMIC DNA]</scope>
    <source>
        <strain evidence="3">YIM PH21725</strain>
    </source>
</reference>
<keyword evidence="3" id="KW-1185">Reference proteome</keyword>
<dbReference type="EMBL" id="QZFV01000087">
    <property type="protein sequence ID" value="RJQ84375.1"/>
    <property type="molecule type" value="Genomic_DNA"/>
</dbReference>
<feature type="region of interest" description="Disordered" evidence="1">
    <location>
        <begin position="77"/>
        <end position="104"/>
    </location>
</feature>
<evidence type="ECO:0000313" key="2">
    <source>
        <dbReference type="EMBL" id="RJQ84375.1"/>
    </source>
</evidence>
<evidence type="ECO:0000313" key="3">
    <source>
        <dbReference type="Proteomes" id="UP000285112"/>
    </source>
</evidence>
<protein>
    <submittedName>
        <fullName evidence="2">Uncharacterized protein</fullName>
    </submittedName>
</protein>
<feature type="region of interest" description="Disordered" evidence="1">
    <location>
        <begin position="172"/>
        <end position="201"/>
    </location>
</feature>
<dbReference type="Proteomes" id="UP000285112">
    <property type="component" value="Unassembled WGS sequence"/>
</dbReference>
<name>A0A419I2V9_9PSEU</name>
<dbReference type="RefSeq" id="WP_120024353.1">
    <property type="nucleotide sequence ID" value="NZ_QZFV01000087.1"/>
</dbReference>
<accession>A0A419I2V9</accession>
<dbReference type="AlphaFoldDB" id="A0A419I2V9"/>
<comment type="caution">
    <text evidence="2">The sequence shown here is derived from an EMBL/GenBank/DDBJ whole genome shotgun (WGS) entry which is preliminary data.</text>
</comment>
<evidence type="ECO:0000256" key="1">
    <source>
        <dbReference type="SAM" id="MobiDB-lite"/>
    </source>
</evidence>